<name>A0A7W5ZPM5_9BACT</name>
<reference evidence="3 4" key="1">
    <citation type="submission" date="2020-08" db="EMBL/GenBank/DDBJ databases">
        <title>Genomic Encyclopedia of Type Strains, Phase IV (KMG-IV): sequencing the most valuable type-strain genomes for metagenomic binning, comparative biology and taxonomic classification.</title>
        <authorList>
            <person name="Goeker M."/>
        </authorList>
    </citation>
    <scope>NUCLEOTIDE SEQUENCE [LARGE SCALE GENOMIC DNA]</scope>
    <source>
        <strain evidence="3 4">DSM 17976</strain>
    </source>
</reference>
<dbReference type="InterPro" id="IPR006680">
    <property type="entry name" value="Amidohydro-rel"/>
</dbReference>
<keyword evidence="4" id="KW-1185">Reference proteome</keyword>
<sequence>MKRILLGLLLFASSSLLAQISSDSVVVIKNVSLWDGLSESVTPNAQVIIVHNLIKQVGNNLTVPKGAKVIDGKGKTLIPGLSDAHLHIMLNVSMSAVSNTAHWAYVSARATKSVHSYLMLGFTTIRDMGGPIFGIKEAIDEGTIPGPRIYPSGAFISQTSGHGDLRNRNDANPNWTGQAVNVAQTQGWGYLADGRPQVLNAVRENLRQGASQIKMMAGGGISTVFDPLHTVQFTLDELQAGVEAAADWGTYVSVHAYYPDAIKRALTAGAKTIEHGHLIDEEAMQLLKEKGAFLVPQSYWADIPLQFSSNARKFKLVKEGALNEMALAKKYGVKVAFGTDVFGKIGIETDALKEFTSRLRWYSPVEVLRQATSLNAELFAQTGKLNPYPAPLGVIKEGAYADLLIYDGNPLEKLEIVTKPEEFLKFIMKDGKVYKNNL</sequence>
<dbReference type="RefSeq" id="WP_183977782.1">
    <property type="nucleotide sequence ID" value="NZ_JACIBY010000012.1"/>
</dbReference>
<dbReference type="CDD" id="cd01299">
    <property type="entry name" value="Met_dep_hydrolase_A"/>
    <property type="match status" value="1"/>
</dbReference>
<dbReference type="PANTHER" id="PTHR43135:SF3">
    <property type="entry name" value="ALPHA-D-RIBOSE 1-METHYLPHOSPHONATE 5-TRIPHOSPHATE DIPHOSPHATASE"/>
    <property type="match status" value="1"/>
</dbReference>
<dbReference type="InterPro" id="IPR011059">
    <property type="entry name" value="Metal-dep_hydrolase_composite"/>
</dbReference>
<dbReference type="PANTHER" id="PTHR43135">
    <property type="entry name" value="ALPHA-D-RIBOSE 1-METHYLPHOSPHONATE 5-TRIPHOSPHATE DIPHOSPHATASE"/>
    <property type="match status" value="1"/>
</dbReference>
<accession>A0A7W5ZPM5</accession>
<evidence type="ECO:0000313" key="4">
    <source>
        <dbReference type="Proteomes" id="UP000541352"/>
    </source>
</evidence>
<dbReference type="GO" id="GO:0016810">
    <property type="term" value="F:hydrolase activity, acting on carbon-nitrogen (but not peptide) bonds"/>
    <property type="evidence" value="ECO:0007669"/>
    <property type="project" value="InterPro"/>
</dbReference>
<feature type="signal peptide" evidence="1">
    <location>
        <begin position="1"/>
        <end position="18"/>
    </location>
</feature>
<dbReference type="InterPro" id="IPR032466">
    <property type="entry name" value="Metal_Hydrolase"/>
</dbReference>
<gene>
    <name evidence="3" type="ORF">FHS57_004671</name>
</gene>
<dbReference type="AlphaFoldDB" id="A0A7W5ZPM5"/>
<evidence type="ECO:0000256" key="1">
    <source>
        <dbReference type="SAM" id="SignalP"/>
    </source>
</evidence>
<evidence type="ECO:0000259" key="2">
    <source>
        <dbReference type="Pfam" id="PF01979"/>
    </source>
</evidence>
<dbReference type="SUPFAM" id="SSF51556">
    <property type="entry name" value="Metallo-dependent hydrolases"/>
    <property type="match status" value="1"/>
</dbReference>
<feature type="domain" description="Amidohydrolase-related" evidence="2">
    <location>
        <begin position="76"/>
        <end position="432"/>
    </location>
</feature>
<comment type="caution">
    <text evidence="3">The sequence shown here is derived from an EMBL/GenBank/DDBJ whole genome shotgun (WGS) entry which is preliminary data.</text>
</comment>
<dbReference type="InterPro" id="IPR057744">
    <property type="entry name" value="OTAase-like"/>
</dbReference>
<evidence type="ECO:0000313" key="3">
    <source>
        <dbReference type="EMBL" id="MBB3840651.1"/>
    </source>
</evidence>
<dbReference type="InterPro" id="IPR051781">
    <property type="entry name" value="Metallo-dep_Hydrolase"/>
</dbReference>
<dbReference type="Gene3D" id="3.20.20.140">
    <property type="entry name" value="Metal-dependent hydrolases"/>
    <property type="match status" value="1"/>
</dbReference>
<dbReference type="Proteomes" id="UP000541352">
    <property type="component" value="Unassembled WGS sequence"/>
</dbReference>
<organism evidence="3 4">
    <name type="scientific">Runella defluvii</name>
    <dbReference type="NCBI Taxonomy" id="370973"/>
    <lineage>
        <taxon>Bacteria</taxon>
        <taxon>Pseudomonadati</taxon>
        <taxon>Bacteroidota</taxon>
        <taxon>Cytophagia</taxon>
        <taxon>Cytophagales</taxon>
        <taxon>Spirosomataceae</taxon>
        <taxon>Runella</taxon>
    </lineage>
</organism>
<dbReference type="Pfam" id="PF01979">
    <property type="entry name" value="Amidohydro_1"/>
    <property type="match status" value="1"/>
</dbReference>
<feature type="chain" id="PRO_5031365585" evidence="1">
    <location>
        <begin position="19"/>
        <end position="438"/>
    </location>
</feature>
<keyword evidence="1" id="KW-0732">Signal</keyword>
<keyword evidence="3" id="KW-0378">Hydrolase</keyword>
<proteinExistence type="predicted"/>
<dbReference type="EMBL" id="JACIBY010000012">
    <property type="protein sequence ID" value="MBB3840651.1"/>
    <property type="molecule type" value="Genomic_DNA"/>
</dbReference>
<dbReference type="SUPFAM" id="SSF51338">
    <property type="entry name" value="Composite domain of metallo-dependent hydrolases"/>
    <property type="match status" value="1"/>
</dbReference>
<protein>
    <submittedName>
        <fullName evidence="3">Imidazolonepropionase-like amidohydrolase</fullName>
    </submittedName>
</protein>
<dbReference type="Gene3D" id="2.30.40.10">
    <property type="entry name" value="Urease, subunit C, domain 1"/>
    <property type="match status" value="1"/>
</dbReference>